<name>A0A4V3RKZ3_9CLOT</name>
<proteinExistence type="predicted"/>
<dbReference type="InterPro" id="IPR024523">
    <property type="entry name" value="DUF3793"/>
</dbReference>
<dbReference type="EMBL" id="SRYR01000005">
    <property type="protein sequence ID" value="TGY41800.1"/>
    <property type="molecule type" value="Genomic_DNA"/>
</dbReference>
<dbReference type="Pfam" id="PF12672">
    <property type="entry name" value="DUF3793"/>
    <property type="match status" value="1"/>
</dbReference>
<comment type="caution">
    <text evidence="1">The sequence shown here is derived from an EMBL/GenBank/DDBJ whole genome shotgun (WGS) entry which is preliminary data.</text>
</comment>
<protein>
    <submittedName>
        <fullName evidence="1">DUF3793 family protein</fullName>
    </submittedName>
</protein>
<gene>
    <name evidence="1" type="ORF">E5347_10800</name>
</gene>
<organism evidence="1 2">
    <name type="scientific">Clostridium sartagoforme</name>
    <dbReference type="NCBI Taxonomy" id="84031"/>
    <lineage>
        <taxon>Bacteria</taxon>
        <taxon>Bacillati</taxon>
        <taxon>Bacillota</taxon>
        <taxon>Clostridia</taxon>
        <taxon>Eubacteriales</taxon>
        <taxon>Clostridiaceae</taxon>
        <taxon>Clostridium</taxon>
    </lineage>
</organism>
<dbReference type="OrthoDB" id="5393676at2"/>
<dbReference type="RefSeq" id="WP_136007243.1">
    <property type="nucleotide sequence ID" value="NZ_SRYR01000005.1"/>
</dbReference>
<reference evidence="1 2" key="1">
    <citation type="submission" date="2019-04" db="EMBL/GenBank/DDBJ databases">
        <title>Microbes associate with the intestines of laboratory mice.</title>
        <authorList>
            <person name="Navarre W."/>
            <person name="Wong E."/>
            <person name="Huang K."/>
            <person name="Tropini C."/>
            <person name="Ng K."/>
            <person name="Yu B."/>
        </authorList>
    </citation>
    <scope>NUCLEOTIDE SEQUENCE [LARGE SCALE GENOMIC DNA]</scope>
    <source>
        <strain evidence="1 2">NM50_B9-20</strain>
    </source>
</reference>
<dbReference type="AlphaFoldDB" id="A0A4V3RKZ3"/>
<sequence length="208" mass="24055">MGYSSFYNKLNSMEGKEYIETFLAYSLSLVIAGAKPAATLSIKKTNIKLYNNWNTYGPTFIKNIKLNYVELRDCSDATVIMVYDESILEKHLSTKYSMDFLINLGYSSDASAADHINTLKLRYEKYHCPHELGLFLGIPLNDVKDFMEYTTKECLLCKYWKVYNDSNIAQAIFNKYDEIKKYTINTLLKGNTSHRLALIIKNSFYENI</sequence>
<accession>A0A4V3RKZ3</accession>
<dbReference type="Proteomes" id="UP000306888">
    <property type="component" value="Unassembled WGS sequence"/>
</dbReference>
<evidence type="ECO:0000313" key="2">
    <source>
        <dbReference type="Proteomes" id="UP000306888"/>
    </source>
</evidence>
<evidence type="ECO:0000313" key="1">
    <source>
        <dbReference type="EMBL" id="TGY41800.1"/>
    </source>
</evidence>
<keyword evidence="2" id="KW-1185">Reference proteome</keyword>